<sequence length="202" mass="23149">MHTRVSTRGALDERQEPFEESKYKTGEQGGLSHLPVQGPRRPNRRPADDTQMIQLVGQRRVIRDSGPVSQTLTKTTALDKQSTDILAFTSGYACTHIGNQDENVKDQFCGETPPEQINKHWSPLWARREPRLTCTLSICRENNESMGRYMPSPYFLRSLQLITVKICQERKWSYGAHTRKDVDGEVMDNPRWSGWCIRASGR</sequence>
<dbReference type="AlphaFoldDB" id="A0AAD7J9K4"/>
<gene>
    <name evidence="2" type="ORF">B0H16DRAFT_1457436</name>
</gene>
<proteinExistence type="predicted"/>
<reference evidence="2" key="1">
    <citation type="submission" date="2023-03" db="EMBL/GenBank/DDBJ databases">
        <title>Massive genome expansion in bonnet fungi (Mycena s.s.) driven by repeated elements and novel gene families across ecological guilds.</title>
        <authorList>
            <consortium name="Lawrence Berkeley National Laboratory"/>
            <person name="Harder C.B."/>
            <person name="Miyauchi S."/>
            <person name="Viragh M."/>
            <person name="Kuo A."/>
            <person name="Thoen E."/>
            <person name="Andreopoulos B."/>
            <person name="Lu D."/>
            <person name="Skrede I."/>
            <person name="Drula E."/>
            <person name="Henrissat B."/>
            <person name="Morin E."/>
            <person name="Kohler A."/>
            <person name="Barry K."/>
            <person name="LaButti K."/>
            <person name="Morin E."/>
            <person name="Salamov A."/>
            <person name="Lipzen A."/>
            <person name="Mereny Z."/>
            <person name="Hegedus B."/>
            <person name="Baldrian P."/>
            <person name="Stursova M."/>
            <person name="Weitz H."/>
            <person name="Taylor A."/>
            <person name="Grigoriev I.V."/>
            <person name="Nagy L.G."/>
            <person name="Martin F."/>
            <person name="Kauserud H."/>
        </authorList>
    </citation>
    <scope>NUCLEOTIDE SEQUENCE</scope>
    <source>
        <strain evidence="2">CBHHK182m</strain>
    </source>
</reference>
<accession>A0AAD7J9K4</accession>
<keyword evidence="3" id="KW-1185">Reference proteome</keyword>
<organism evidence="2 3">
    <name type="scientific">Mycena metata</name>
    <dbReference type="NCBI Taxonomy" id="1033252"/>
    <lineage>
        <taxon>Eukaryota</taxon>
        <taxon>Fungi</taxon>
        <taxon>Dikarya</taxon>
        <taxon>Basidiomycota</taxon>
        <taxon>Agaricomycotina</taxon>
        <taxon>Agaricomycetes</taxon>
        <taxon>Agaricomycetidae</taxon>
        <taxon>Agaricales</taxon>
        <taxon>Marasmiineae</taxon>
        <taxon>Mycenaceae</taxon>
        <taxon>Mycena</taxon>
    </lineage>
</organism>
<name>A0AAD7J9K4_9AGAR</name>
<dbReference type="EMBL" id="JARKIB010000042">
    <property type="protein sequence ID" value="KAJ7758398.1"/>
    <property type="molecule type" value="Genomic_DNA"/>
</dbReference>
<feature type="compositionally biased region" description="Basic and acidic residues" evidence="1">
    <location>
        <begin position="10"/>
        <end position="25"/>
    </location>
</feature>
<protein>
    <submittedName>
        <fullName evidence="2">Uncharacterized protein</fullName>
    </submittedName>
</protein>
<evidence type="ECO:0000256" key="1">
    <source>
        <dbReference type="SAM" id="MobiDB-lite"/>
    </source>
</evidence>
<comment type="caution">
    <text evidence="2">The sequence shown here is derived from an EMBL/GenBank/DDBJ whole genome shotgun (WGS) entry which is preliminary data.</text>
</comment>
<dbReference type="Proteomes" id="UP001215598">
    <property type="component" value="Unassembled WGS sequence"/>
</dbReference>
<evidence type="ECO:0000313" key="2">
    <source>
        <dbReference type="EMBL" id="KAJ7758398.1"/>
    </source>
</evidence>
<feature type="region of interest" description="Disordered" evidence="1">
    <location>
        <begin position="1"/>
        <end position="50"/>
    </location>
</feature>
<evidence type="ECO:0000313" key="3">
    <source>
        <dbReference type="Proteomes" id="UP001215598"/>
    </source>
</evidence>